<gene>
    <name evidence="10" type="ORF">P167DRAFT_121471</name>
</gene>
<organism evidence="10 11">
    <name type="scientific">Morchella conica CCBAS932</name>
    <dbReference type="NCBI Taxonomy" id="1392247"/>
    <lineage>
        <taxon>Eukaryota</taxon>
        <taxon>Fungi</taxon>
        <taxon>Dikarya</taxon>
        <taxon>Ascomycota</taxon>
        <taxon>Pezizomycotina</taxon>
        <taxon>Pezizomycetes</taxon>
        <taxon>Pezizales</taxon>
        <taxon>Morchellaceae</taxon>
        <taxon>Morchella</taxon>
    </lineage>
</organism>
<dbReference type="PROSITE" id="PS50879">
    <property type="entry name" value="RNASE_H_1"/>
    <property type="match status" value="1"/>
</dbReference>
<dbReference type="EC" id="3.1.26.4" evidence="3"/>
<keyword evidence="4" id="KW-0540">Nuclease</keyword>
<comment type="similarity">
    <text evidence="2">Belongs to the RNase H family.</text>
</comment>
<dbReference type="Gene3D" id="3.30.420.10">
    <property type="entry name" value="Ribonuclease H-like superfamily/Ribonuclease H"/>
    <property type="match status" value="1"/>
</dbReference>
<keyword evidence="5" id="KW-0479">Metal-binding</keyword>
<sequence length="345" mass="38031">MYVASLDRPSLSKPPLPLQSIPSSHSLPRKKRSCSFQGLIPRSILHRPHIQRNSTVFAAKPKVRCFPTREEAEAFVNGSGSGGSEGSPVSVNGREKAARNGAGESVKSFGRDGSSSDPEQSTPAPKKRKSVGNNLAQQESVSPVEHMQHQQQFPSVSLADPREENDGSTSEEAERKKPKPRVTAKKNSILRIYTDGSALGNGRDTAMAGVGVWFGDRDARNISEPLIGPRQTNQRAELTAILRAINVAPLHREVLIYTDSKYAINCVTVWHINWIKNNWITSVGRPVENQDLIEKILEKVKERVEYGSQTRFEWVQGHTGHNDGNSQADKLAVEGARMSRTVNRS</sequence>
<dbReference type="STRING" id="1392247.A0A3N4L2X6"/>
<accession>A0A3N4L2X6</accession>
<dbReference type="AlphaFoldDB" id="A0A3N4L2X6"/>
<comment type="catalytic activity">
    <reaction evidence="1">
        <text>Endonucleolytic cleavage to 5'-phosphomonoester.</text>
        <dbReference type="EC" id="3.1.26.4"/>
    </reaction>
</comment>
<dbReference type="GO" id="GO:0046872">
    <property type="term" value="F:metal ion binding"/>
    <property type="evidence" value="ECO:0007669"/>
    <property type="project" value="UniProtKB-KW"/>
</dbReference>
<protein>
    <recommendedName>
        <fullName evidence="3">ribonuclease H</fullName>
        <ecNumber evidence="3">3.1.26.4</ecNumber>
    </recommendedName>
</protein>
<keyword evidence="11" id="KW-1185">Reference proteome</keyword>
<dbReference type="SUPFAM" id="SSF53098">
    <property type="entry name" value="Ribonuclease H-like"/>
    <property type="match status" value="1"/>
</dbReference>
<evidence type="ECO:0000313" key="10">
    <source>
        <dbReference type="EMBL" id="RPB17207.1"/>
    </source>
</evidence>
<keyword evidence="6" id="KW-0255">Endonuclease</keyword>
<evidence type="ECO:0000313" key="11">
    <source>
        <dbReference type="Proteomes" id="UP000277580"/>
    </source>
</evidence>
<dbReference type="InterPro" id="IPR012337">
    <property type="entry name" value="RNaseH-like_sf"/>
</dbReference>
<dbReference type="InterPro" id="IPR002156">
    <property type="entry name" value="RNaseH_domain"/>
</dbReference>
<reference evidence="10 11" key="1">
    <citation type="journal article" date="2018" name="Nat. Ecol. Evol.">
        <title>Pezizomycetes genomes reveal the molecular basis of ectomycorrhizal truffle lifestyle.</title>
        <authorList>
            <person name="Murat C."/>
            <person name="Payen T."/>
            <person name="Noel B."/>
            <person name="Kuo A."/>
            <person name="Morin E."/>
            <person name="Chen J."/>
            <person name="Kohler A."/>
            <person name="Krizsan K."/>
            <person name="Balestrini R."/>
            <person name="Da Silva C."/>
            <person name="Montanini B."/>
            <person name="Hainaut M."/>
            <person name="Levati E."/>
            <person name="Barry K.W."/>
            <person name="Belfiori B."/>
            <person name="Cichocki N."/>
            <person name="Clum A."/>
            <person name="Dockter R.B."/>
            <person name="Fauchery L."/>
            <person name="Guy J."/>
            <person name="Iotti M."/>
            <person name="Le Tacon F."/>
            <person name="Lindquist E.A."/>
            <person name="Lipzen A."/>
            <person name="Malagnac F."/>
            <person name="Mello A."/>
            <person name="Molinier V."/>
            <person name="Miyauchi S."/>
            <person name="Poulain J."/>
            <person name="Riccioni C."/>
            <person name="Rubini A."/>
            <person name="Sitrit Y."/>
            <person name="Splivallo R."/>
            <person name="Traeger S."/>
            <person name="Wang M."/>
            <person name="Zifcakova L."/>
            <person name="Wipf D."/>
            <person name="Zambonelli A."/>
            <person name="Paolocci F."/>
            <person name="Nowrousian M."/>
            <person name="Ottonello S."/>
            <person name="Baldrian P."/>
            <person name="Spatafora J.W."/>
            <person name="Henrissat B."/>
            <person name="Nagy L.G."/>
            <person name="Aury J.M."/>
            <person name="Wincker P."/>
            <person name="Grigoriev I.V."/>
            <person name="Bonfante P."/>
            <person name="Martin F.M."/>
        </authorList>
    </citation>
    <scope>NUCLEOTIDE SEQUENCE [LARGE SCALE GENOMIC DNA]</scope>
    <source>
        <strain evidence="10 11">CCBAS932</strain>
    </source>
</reference>
<evidence type="ECO:0000256" key="2">
    <source>
        <dbReference type="ARBA" id="ARBA00005300"/>
    </source>
</evidence>
<dbReference type="Proteomes" id="UP000277580">
    <property type="component" value="Unassembled WGS sequence"/>
</dbReference>
<evidence type="ECO:0000259" key="9">
    <source>
        <dbReference type="PROSITE" id="PS50879"/>
    </source>
</evidence>
<feature type="region of interest" description="Disordered" evidence="8">
    <location>
        <begin position="74"/>
        <end position="183"/>
    </location>
</feature>
<feature type="domain" description="RNase H type-1" evidence="9">
    <location>
        <begin position="186"/>
        <end position="337"/>
    </location>
</feature>
<dbReference type="InterPro" id="IPR036397">
    <property type="entry name" value="RNaseH_sf"/>
</dbReference>
<feature type="compositionally biased region" description="Low complexity" evidence="8">
    <location>
        <begin position="1"/>
        <end position="11"/>
    </location>
</feature>
<dbReference type="Pfam" id="PF00075">
    <property type="entry name" value="RNase_H"/>
    <property type="match status" value="1"/>
</dbReference>
<name>A0A3N4L2X6_9PEZI</name>
<dbReference type="CDD" id="cd09280">
    <property type="entry name" value="RNase_HI_eukaryote_like"/>
    <property type="match status" value="1"/>
</dbReference>
<evidence type="ECO:0000256" key="3">
    <source>
        <dbReference type="ARBA" id="ARBA00012180"/>
    </source>
</evidence>
<dbReference type="PANTHER" id="PTHR10642">
    <property type="entry name" value="RIBONUCLEASE H1"/>
    <property type="match status" value="1"/>
</dbReference>
<evidence type="ECO:0000256" key="6">
    <source>
        <dbReference type="ARBA" id="ARBA00022759"/>
    </source>
</evidence>
<dbReference type="EMBL" id="ML119106">
    <property type="protein sequence ID" value="RPB17207.1"/>
    <property type="molecule type" value="Genomic_DNA"/>
</dbReference>
<evidence type="ECO:0000256" key="8">
    <source>
        <dbReference type="SAM" id="MobiDB-lite"/>
    </source>
</evidence>
<evidence type="ECO:0000256" key="4">
    <source>
        <dbReference type="ARBA" id="ARBA00022722"/>
    </source>
</evidence>
<dbReference type="PANTHER" id="PTHR10642:SF26">
    <property type="entry name" value="RIBONUCLEASE H1"/>
    <property type="match status" value="1"/>
</dbReference>
<dbReference type="GO" id="GO:0004523">
    <property type="term" value="F:RNA-DNA hybrid ribonuclease activity"/>
    <property type="evidence" value="ECO:0007669"/>
    <property type="project" value="UniProtKB-EC"/>
</dbReference>
<dbReference type="GO" id="GO:0003676">
    <property type="term" value="F:nucleic acid binding"/>
    <property type="evidence" value="ECO:0007669"/>
    <property type="project" value="InterPro"/>
</dbReference>
<dbReference type="InParanoid" id="A0A3N4L2X6"/>
<feature type="compositionally biased region" description="Polar residues" evidence="8">
    <location>
        <begin position="131"/>
        <end position="141"/>
    </location>
</feature>
<dbReference type="OrthoDB" id="407198at2759"/>
<evidence type="ECO:0000256" key="1">
    <source>
        <dbReference type="ARBA" id="ARBA00000077"/>
    </source>
</evidence>
<feature type="region of interest" description="Disordered" evidence="8">
    <location>
        <begin position="1"/>
        <end position="33"/>
    </location>
</feature>
<evidence type="ECO:0000256" key="7">
    <source>
        <dbReference type="ARBA" id="ARBA00022801"/>
    </source>
</evidence>
<evidence type="ECO:0000256" key="5">
    <source>
        <dbReference type="ARBA" id="ARBA00022723"/>
    </source>
</evidence>
<proteinExistence type="inferred from homology"/>
<dbReference type="GO" id="GO:0043137">
    <property type="term" value="P:DNA replication, removal of RNA primer"/>
    <property type="evidence" value="ECO:0007669"/>
    <property type="project" value="TreeGrafter"/>
</dbReference>
<dbReference type="FunFam" id="3.30.420.10:FF:000090">
    <property type="entry name" value="Ribonuclease H"/>
    <property type="match status" value="1"/>
</dbReference>
<keyword evidence="7" id="KW-0378">Hydrolase</keyword>
<dbReference type="InterPro" id="IPR050092">
    <property type="entry name" value="RNase_H"/>
</dbReference>
<feature type="compositionally biased region" description="Polar residues" evidence="8">
    <location>
        <begin position="113"/>
        <end position="123"/>
    </location>
</feature>